<accession>A0A377FTJ2</accession>
<dbReference type="SUPFAM" id="SSF109854">
    <property type="entry name" value="DinB/YfiT-like putative metalloenzymes"/>
    <property type="match status" value="1"/>
</dbReference>
<protein>
    <recommendedName>
        <fullName evidence="3">DinB superfamily</fullName>
    </recommendedName>
</protein>
<dbReference type="Proteomes" id="UP000254060">
    <property type="component" value="Unassembled WGS sequence"/>
</dbReference>
<organism evidence="1 2">
    <name type="scientific">Exiguobacterium aurantiacum</name>
    <dbReference type="NCBI Taxonomy" id="33987"/>
    <lineage>
        <taxon>Bacteria</taxon>
        <taxon>Bacillati</taxon>
        <taxon>Bacillota</taxon>
        <taxon>Bacilli</taxon>
        <taxon>Bacillales</taxon>
        <taxon>Bacillales Family XII. Incertae Sedis</taxon>
        <taxon>Exiguobacterium</taxon>
    </lineage>
</organism>
<dbReference type="EMBL" id="UGGP01000001">
    <property type="protein sequence ID" value="STO08130.1"/>
    <property type="molecule type" value="Genomic_DNA"/>
</dbReference>
<dbReference type="InterPro" id="IPR034660">
    <property type="entry name" value="DinB/YfiT-like"/>
</dbReference>
<dbReference type="AlphaFoldDB" id="A0A377FTJ2"/>
<name>A0A377FTJ2_9BACL</name>
<dbReference type="RefSeq" id="WP_029335016.1">
    <property type="nucleotide sequence ID" value="NZ_UGGP01000001.1"/>
</dbReference>
<dbReference type="Gene3D" id="1.20.120.450">
    <property type="entry name" value="dinb family like domain"/>
    <property type="match status" value="1"/>
</dbReference>
<gene>
    <name evidence="1" type="ORF">NCTC13163_01499</name>
</gene>
<sequence length="65" mass="7314">MADSALYQFKADLNGYTERQQRYEAATGVWSIGQMYDHIIAVALEYADEIERCPASTESKPLAEP</sequence>
<proteinExistence type="predicted"/>
<evidence type="ECO:0000313" key="1">
    <source>
        <dbReference type="EMBL" id="STO08130.1"/>
    </source>
</evidence>
<dbReference type="STRING" id="1397694.GCA_000702585_01996"/>
<evidence type="ECO:0008006" key="3">
    <source>
        <dbReference type="Google" id="ProtNLM"/>
    </source>
</evidence>
<evidence type="ECO:0000313" key="2">
    <source>
        <dbReference type="Proteomes" id="UP000254060"/>
    </source>
</evidence>
<reference evidence="1 2" key="1">
    <citation type="submission" date="2018-06" db="EMBL/GenBank/DDBJ databases">
        <authorList>
            <consortium name="Pathogen Informatics"/>
            <person name="Doyle S."/>
        </authorList>
    </citation>
    <scope>NUCLEOTIDE SEQUENCE [LARGE SCALE GENOMIC DNA]</scope>
    <source>
        <strain evidence="1 2">NCTC13163</strain>
    </source>
</reference>